<evidence type="ECO:0000313" key="2">
    <source>
        <dbReference type="EMBL" id="OQS54094.1"/>
    </source>
</evidence>
<feature type="region of interest" description="Disordered" evidence="1">
    <location>
        <begin position="149"/>
        <end position="390"/>
    </location>
</feature>
<evidence type="ECO:0000313" key="3">
    <source>
        <dbReference type="Proteomes" id="UP000192758"/>
    </source>
</evidence>
<comment type="caution">
    <text evidence="2">The sequence shown here is derived from an EMBL/GenBank/DDBJ whole genome shotgun (WGS) entry which is preliminary data.</text>
</comment>
<dbReference type="EMBL" id="MNPJ01000022">
    <property type="protein sequence ID" value="OQS54094.1"/>
    <property type="molecule type" value="Genomic_DNA"/>
</dbReference>
<dbReference type="InterPro" id="IPR035992">
    <property type="entry name" value="Ricin_B-like_lectins"/>
</dbReference>
<protein>
    <submittedName>
        <fullName evidence="2">Uncharacterized protein</fullName>
    </submittedName>
</protein>
<gene>
    <name evidence="2" type="ORF">EHP00_1164</name>
</gene>
<evidence type="ECO:0000256" key="1">
    <source>
        <dbReference type="SAM" id="MobiDB-lite"/>
    </source>
</evidence>
<dbReference type="SUPFAM" id="SSF50370">
    <property type="entry name" value="Ricin B-like lectins"/>
    <property type="match status" value="1"/>
</dbReference>
<feature type="compositionally biased region" description="Basic and acidic residues" evidence="1">
    <location>
        <begin position="381"/>
        <end position="390"/>
    </location>
</feature>
<feature type="compositionally biased region" description="Basic and acidic residues" evidence="1">
    <location>
        <begin position="149"/>
        <end position="264"/>
    </location>
</feature>
<feature type="compositionally biased region" description="Low complexity" evidence="1">
    <location>
        <begin position="320"/>
        <end position="368"/>
    </location>
</feature>
<organism evidence="2 3">
    <name type="scientific">Ecytonucleospora hepatopenaei</name>
    <dbReference type="NCBI Taxonomy" id="646526"/>
    <lineage>
        <taxon>Eukaryota</taxon>
        <taxon>Fungi</taxon>
        <taxon>Fungi incertae sedis</taxon>
        <taxon>Microsporidia</taxon>
        <taxon>Enterocytozoonidae</taxon>
        <taxon>Ecytonucleospora</taxon>
    </lineage>
</organism>
<accession>A0A1W0E4C4</accession>
<dbReference type="Proteomes" id="UP000192758">
    <property type="component" value="Unassembled WGS sequence"/>
</dbReference>
<dbReference type="CDD" id="cd00161">
    <property type="entry name" value="beta-trefoil_Ricin-like"/>
    <property type="match status" value="1"/>
</dbReference>
<reference evidence="2 3" key="1">
    <citation type="journal article" date="2017" name="Environ. Microbiol.">
        <title>Decay of the glycolytic pathway and adaptation to intranuclear parasitism within Enterocytozoonidae microsporidia.</title>
        <authorList>
            <person name="Wiredu Boakye D."/>
            <person name="Jaroenlak P."/>
            <person name="Prachumwat A."/>
            <person name="Williams T.A."/>
            <person name="Bateman K.S."/>
            <person name="Itsathitphaisarn O."/>
            <person name="Sritunyalucksana K."/>
            <person name="Paszkiewicz K.H."/>
            <person name="Moore K.A."/>
            <person name="Stentiford G.D."/>
            <person name="Williams B.A."/>
        </authorList>
    </citation>
    <scope>NUCLEOTIDE SEQUENCE [LARGE SCALE GENOMIC DNA]</scope>
    <source>
        <strain evidence="2 3">TH1</strain>
    </source>
</reference>
<proteinExistence type="predicted"/>
<sequence>MFIFCHSKRHMIYYLISLINAVRIQSHSGKYMKMYSGSNVLQKEFKDGTDFTFKNVSNYKIIKTGNGSKVIDFAWGTTLIEYNEHGGGNQRFNTETASDPGFIKLTYGSGSSKRCFTARDSDVVLQSCSSAENQMFREVSEDPAIAAKKEAEEAQKKKEEEERKQKEAEAEKKKAEEDLKKREEDLAKREEEARAQAKKDYEERERKFEVRKDEFEKKKAECDNKKRIKEMECLKAQQDRAMDENSIRNVRDKSNGVNFDKNRPDTANPNTNSNQNEDGNGNSGYNGGNNTDDYGKIIDTGLKDPVFDDGDVKVNGPVNYGGNNSKNKVGGNGNNNSNNKLGGNGDNNHNKNNSGPNNNELNDYNNENPSQKTRGRLFNPDTKKIQEVAH</sequence>
<feature type="compositionally biased region" description="Basic and acidic residues" evidence="1">
    <location>
        <begin position="293"/>
        <end position="312"/>
    </location>
</feature>
<dbReference type="VEuPathDB" id="MicrosporidiaDB:EHP00_1164"/>
<dbReference type="AlphaFoldDB" id="A0A1W0E4C4"/>
<feature type="compositionally biased region" description="Polar residues" evidence="1">
    <location>
        <begin position="265"/>
        <end position="275"/>
    </location>
</feature>
<name>A0A1W0E4C4_9MICR</name>
<keyword evidence="3" id="KW-1185">Reference proteome</keyword>